<accession>A0A855FYC3</accession>
<name>A0A855FYC3_9NEIS</name>
<protein>
    <submittedName>
        <fullName evidence="1">Uncharacterized protein</fullName>
    </submittedName>
</protein>
<gene>
    <name evidence="1" type="ORF">BHC57_11410</name>
</gene>
<evidence type="ECO:0000313" key="2">
    <source>
        <dbReference type="Proteomes" id="UP000230463"/>
    </source>
</evidence>
<sequence length="61" mass="7468">MLNFLGFDFKLGYLFVLTDRFNNNYILKDHIYEDHIRYYYEIDGQLSILGITFEEFECRSN</sequence>
<dbReference type="Proteomes" id="UP000230463">
    <property type="component" value="Unassembled WGS sequence"/>
</dbReference>
<proteinExistence type="predicted"/>
<reference evidence="1 2" key="1">
    <citation type="journal article" date="2017" name="MBio">
        <title>Type VI secretion-mediated competition in the bee gut microbiome.</title>
        <authorList>
            <person name="Steele M.I."/>
            <person name="Kwong W.K."/>
            <person name="Powell J.E."/>
            <person name="Whiteley M."/>
            <person name="Moran N.A."/>
        </authorList>
    </citation>
    <scope>NUCLEOTIDE SEQUENCE [LARGE SCALE GENOMIC DNA]</scope>
    <source>
        <strain evidence="1 2">HK3</strain>
    </source>
</reference>
<dbReference type="AlphaFoldDB" id="A0A855FYC3"/>
<organism evidence="1 2">
    <name type="scientific">Snodgrassella alvi</name>
    <dbReference type="NCBI Taxonomy" id="1196083"/>
    <lineage>
        <taxon>Bacteria</taxon>
        <taxon>Pseudomonadati</taxon>
        <taxon>Pseudomonadota</taxon>
        <taxon>Betaproteobacteria</taxon>
        <taxon>Neisseriales</taxon>
        <taxon>Neisseriaceae</taxon>
        <taxon>Snodgrassella</taxon>
    </lineage>
</organism>
<dbReference type="EMBL" id="MEIU01000071">
    <property type="protein sequence ID" value="PIT58715.1"/>
    <property type="molecule type" value="Genomic_DNA"/>
</dbReference>
<comment type="caution">
    <text evidence="1">The sequence shown here is derived from an EMBL/GenBank/DDBJ whole genome shotgun (WGS) entry which is preliminary data.</text>
</comment>
<evidence type="ECO:0000313" key="1">
    <source>
        <dbReference type="EMBL" id="PIT58715.1"/>
    </source>
</evidence>